<dbReference type="OrthoDB" id="981917at2"/>
<feature type="transmembrane region" description="Helical" evidence="6">
    <location>
        <begin position="47"/>
        <end position="67"/>
    </location>
</feature>
<evidence type="ECO:0000313" key="7">
    <source>
        <dbReference type="EMBL" id="PSK94663.1"/>
    </source>
</evidence>
<dbReference type="InterPro" id="IPR005171">
    <property type="entry name" value="Cyt_c_oxidase_su4_prok"/>
</dbReference>
<keyword evidence="3 6" id="KW-0812">Transmembrane</keyword>
<keyword evidence="2" id="KW-1003">Cell membrane</keyword>
<dbReference type="Proteomes" id="UP000240572">
    <property type="component" value="Unassembled WGS sequence"/>
</dbReference>
<dbReference type="Pfam" id="PF03626">
    <property type="entry name" value="COX4_pro"/>
    <property type="match status" value="1"/>
</dbReference>
<comment type="subcellular location">
    <subcellularLocation>
        <location evidence="1">Cell membrane</location>
        <topology evidence="1">Multi-pass membrane protein</topology>
    </subcellularLocation>
</comment>
<dbReference type="AlphaFoldDB" id="A0A2P8DBQ8"/>
<evidence type="ECO:0000256" key="2">
    <source>
        <dbReference type="ARBA" id="ARBA00022475"/>
    </source>
</evidence>
<protein>
    <submittedName>
        <fullName evidence="7">Cytochrome c oxidase subunit IV</fullName>
    </submittedName>
</protein>
<evidence type="ECO:0000256" key="3">
    <source>
        <dbReference type="ARBA" id="ARBA00022692"/>
    </source>
</evidence>
<feature type="transmembrane region" description="Helical" evidence="6">
    <location>
        <begin position="103"/>
        <end position="124"/>
    </location>
</feature>
<evidence type="ECO:0000256" key="4">
    <source>
        <dbReference type="ARBA" id="ARBA00022989"/>
    </source>
</evidence>
<evidence type="ECO:0000256" key="5">
    <source>
        <dbReference type="ARBA" id="ARBA00023136"/>
    </source>
</evidence>
<dbReference type="EMBL" id="PYGD01000001">
    <property type="protein sequence ID" value="PSK94663.1"/>
    <property type="molecule type" value="Genomic_DNA"/>
</dbReference>
<accession>A0A2P8DBQ8</accession>
<proteinExistence type="predicted"/>
<comment type="caution">
    <text evidence="7">The sequence shown here is derived from an EMBL/GenBank/DDBJ whole genome shotgun (WGS) entry which is preliminary data.</text>
</comment>
<gene>
    <name evidence="7" type="ORF">B0I18_101823</name>
</gene>
<name>A0A2P8DBQ8_9BACT</name>
<feature type="transmembrane region" description="Helical" evidence="6">
    <location>
        <begin position="73"/>
        <end position="91"/>
    </location>
</feature>
<organism evidence="7 8">
    <name type="scientific">Taibaiella chishuiensis</name>
    <dbReference type="NCBI Taxonomy" id="1434707"/>
    <lineage>
        <taxon>Bacteria</taxon>
        <taxon>Pseudomonadati</taxon>
        <taxon>Bacteroidota</taxon>
        <taxon>Chitinophagia</taxon>
        <taxon>Chitinophagales</taxon>
        <taxon>Chitinophagaceae</taxon>
        <taxon>Taibaiella</taxon>
    </lineage>
</organism>
<dbReference type="RefSeq" id="WP_106521354.1">
    <property type="nucleotide sequence ID" value="NZ_PYGD01000001.1"/>
</dbReference>
<evidence type="ECO:0000256" key="6">
    <source>
        <dbReference type="SAM" id="Phobius"/>
    </source>
</evidence>
<dbReference type="GO" id="GO:0005886">
    <property type="term" value="C:plasma membrane"/>
    <property type="evidence" value="ECO:0007669"/>
    <property type="project" value="UniProtKB-SubCell"/>
</dbReference>
<evidence type="ECO:0000256" key="1">
    <source>
        <dbReference type="ARBA" id="ARBA00004651"/>
    </source>
</evidence>
<keyword evidence="5 6" id="KW-0472">Membrane</keyword>
<keyword evidence="4 6" id="KW-1133">Transmembrane helix</keyword>
<sequence length="146" mass="16485">MSAHHHHEDIQSLYEGDQSKLYSGVLAHHSDIKSEESRKQVKRIWQVTGLLSLVTIIEVAIGLGAHYAGVHSALILTVFLVLTIVKAAYIVRVFMHLGDEKKNFVFAVLLPLSLFIWFIIAFIVDGKHWLHMNNTQADTINIESTK</sequence>
<keyword evidence="8" id="KW-1185">Reference proteome</keyword>
<reference evidence="7 8" key="1">
    <citation type="submission" date="2018-03" db="EMBL/GenBank/DDBJ databases">
        <title>Genomic Encyclopedia of Type Strains, Phase III (KMG-III): the genomes of soil and plant-associated and newly described type strains.</title>
        <authorList>
            <person name="Whitman W."/>
        </authorList>
    </citation>
    <scope>NUCLEOTIDE SEQUENCE [LARGE SCALE GENOMIC DNA]</scope>
    <source>
        <strain evidence="7 8">CGMCC 1.12700</strain>
    </source>
</reference>
<evidence type="ECO:0000313" key="8">
    <source>
        <dbReference type="Proteomes" id="UP000240572"/>
    </source>
</evidence>